<dbReference type="EMBL" id="BNBO01000012">
    <property type="protein sequence ID" value="GHH69350.1"/>
    <property type="molecule type" value="Genomic_DNA"/>
</dbReference>
<keyword evidence="3" id="KW-1185">Reference proteome</keyword>
<accession>A0A919FN96</accession>
<dbReference type="RefSeq" id="WP_190211114.1">
    <property type="nucleotide sequence ID" value="NZ_BNBO01000012.1"/>
</dbReference>
<evidence type="ECO:0000313" key="3">
    <source>
        <dbReference type="Proteomes" id="UP000617734"/>
    </source>
</evidence>
<evidence type="ECO:0000313" key="2">
    <source>
        <dbReference type="EMBL" id="GHH69350.1"/>
    </source>
</evidence>
<protein>
    <submittedName>
        <fullName evidence="2">Uncharacterized protein</fullName>
    </submittedName>
</protein>
<reference evidence="2" key="1">
    <citation type="journal article" date="2014" name="Int. J. Syst. Evol. Microbiol.">
        <title>Complete genome sequence of Corynebacterium casei LMG S-19264T (=DSM 44701T), isolated from a smear-ripened cheese.</title>
        <authorList>
            <consortium name="US DOE Joint Genome Institute (JGI-PGF)"/>
            <person name="Walter F."/>
            <person name="Albersmeier A."/>
            <person name="Kalinowski J."/>
            <person name="Ruckert C."/>
        </authorList>
    </citation>
    <scope>NUCLEOTIDE SEQUENCE</scope>
    <source>
        <strain evidence="2">JCM 4646</strain>
    </source>
</reference>
<sequence>MPKKRSRAASPAVADHDPADHRAGTEDEDEHEQWTNMELHHPVREKGFTDAEGVRWALARGPLDPRRARRLARTADLMWIGSDIGHDWEHHTFVPEYVPAAERPARWLEIRKRLDLRDWDPTAGPVHQAFEFVSNGRVLVYFDVHC</sequence>
<feature type="region of interest" description="Disordered" evidence="1">
    <location>
        <begin position="1"/>
        <end position="33"/>
    </location>
</feature>
<dbReference type="GeneID" id="95353227"/>
<comment type="caution">
    <text evidence="2">The sequence shown here is derived from an EMBL/GenBank/DDBJ whole genome shotgun (WGS) entry which is preliminary data.</text>
</comment>
<gene>
    <name evidence="2" type="ORF">GCM10018781_27720</name>
</gene>
<feature type="compositionally biased region" description="Basic and acidic residues" evidence="1">
    <location>
        <begin position="14"/>
        <end position="25"/>
    </location>
</feature>
<proteinExistence type="predicted"/>
<name>A0A919FN96_9ACTN</name>
<dbReference type="Proteomes" id="UP000617734">
    <property type="component" value="Unassembled WGS sequence"/>
</dbReference>
<dbReference type="AlphaFoldDB" id="A0A919FN96"/>
<reference evidence="2" key="2">
    <citation type="submission" date="2020-09" db="EMBL/GenBank/DDBJ databases">
        <authorList>
            <person name="Sun Q."/>
            <person name="Ohkuma M."/>
        </authorList>
    </citation>
    <scope>NUCLEOTIDE SEQUENCE</scope>
    <source>
        <strain evidence="2">JCM 4646</strain>
    </source>
</reference>
<organism evidence="2 3">
    <name type="scientific">Kitasatospora indigofera</name>
    <dbReference type="NCBI Taxonomy" id="67307"/>
    <lineage>
        <taxon>Bacteria</taxon>
        <taxon>Bacillati</taxon>
        <taxon>Actinomycetota</taxon>
        <taxon>Actinomycetes</taxon>
        <taxon>Kitasatosporales</taxon>
        <taxon>Streptomycetaceae</taxon>
        <taxon>Kitasatospora</taxon>
    </lineage>
</organism>
<evidence type="ECO:0000256" key="1">
    <source>
        <dbReference type="SAM" id="MobiDB-lite"/>
    </source>
</evidence>